<proteinExistence type="predicted"/>
<accession>A0ABR0FB18</accession>
<evidence type="ECO:0008006" key="5">
    <source>
        <dbReference type="Google" id="ProtNLM"/>
    </source>
</evidence>
<evidence type="ECO:0000256" key="1">
    <source>
        <dbReference type="SAM" id="MobiDB-lite"/>
    </source>
</evidence>
<reference evidence="3 4" key="1">
    <citation type="journal article" date="2023" name="bioRxiv">
        <title>High-quality genome assemblies of four members of thePodospora anserinaspecies complex.</title>
        <authorList>
            <person name="Ament-Velasquez S.L."/>
            <person name="Vogan A.A."/>
            <person name="Wallerman O."/>
            <person name="Hartmann F."/>
            <person name="Gautier V."/>
            <person name="Silar P."/>
            <person name="Giraud T."/>
            <person name="Johannesson H."/>
        </authorList>
    </citation>
    <scope>NUCLEOTIDE SEQUENCE [LARGE SCALE GENOMIC DNA]</scope>
    <source>
        <strain evidence="3 4">CBS 112042</strain>
    </source>
</reference>
<feature type="compositionally biased region" description="Polar residues" evidence="1">
    <location>
        <begin position="1"/>
        <end position="10"/>
    </location>
</feature>
<gene>
    <name evidence="3" type="ORF">QC761_610085</name>
</gene>
<keyword evidence="2" id="KW-1133">Transmembrane helix</keyword>
<keyword evidence="2" id="KW-0812">Transmembrane</keyword>
<dbReference type="Proteomes" id="UP001322138">
    <property type="component" value="Unassembled WGS sequence"/>
</dbReference>
<dbReference type="EMBL" id="JAFFGZ010000008">
    <property type="protein sequence ID" value="KAK4641183.1"/>
    <property type="molecule type" value="Genomic_DNA"/>
</dbReference>
<evidence type="ECO:0000256" key="2">
    <source>
        <dbReference type="SAM" id="Phobius"/>
    </source>
</evidence>
<keyword evidence="4" id="KW-1185">Reference proteome</keyword>
<organism evidence="3 4">
    <name type="scientific">Podospora bellae-mahoneyi</name>
    <dbReference type="NCBI Taxonomy" id="2093777"/>
    <lineage>
        <taxon>Eukaryota</taxon>
        <taxon>Fungi</taxon>
        <taxon>Dikarya</taxon>
        <taxon>Ascomycota</taxon>
        <taxon>Pezizomycotina</taxon>
        <taxon>Sordariomycetes</taxon>
        <taxon>Sordariomycetidae</taxon>
        <taxon>Sordariales</taxon>
        <taxon>Podosporaceae</taxon>
        <taxon>Podospora</taxon>
    </lineage>
</organism>
<sequence>MANYQHQYGQPATEYSALPEVADNSTRAPEVVTQNHTRVGGGGGTAAYSPPAYEQGFKPYSETATAVAAVQPSAPEFSETASPGPNKKVTILSVLVGILAVAVIALAATTGLMAKKANDKDAQIASMTAELQTVQSSSDGSNSSNEVAASEKETVTVTVAAPSATGTGSSDGSSSTSAFLIEDVSNGCNDRPESFTGKDYTTSLYGNVVFRRYCNQKTTSVPIYAMHTPDFETCLEACASWSQALPYAFSDVSDKNRVNVTCSAVNFVPKWTDKKESARKQSRGNCYFKSGEQTEEKSLRSSIGDTTVSHAAIVIKQAAKKD</sequence>
<feature type="region of interest" description="Disordered" evidence="1">
    <location>
        <begin position="133"/>
        <end position="154"/>
    </location>
</feature>
<evidence type="ECO:0000313" key="3">
    <source>
        <dbReference type="EMBL" id="KAK4641183.1"/>
    </source>
</evidence>
<evidence type="ECO:0000313" key="4">
    <source>
        <dbReference type="Proteomes" id="UP001322138"/>
    </source>
</evidence>
<dbReference type="RefSeq" id="XP_062730159.1">
    <property type="nucleotide sequence ID" value="XM_062881422.1"/>
</dbReference>
<protein>
    <recommendedName>
        <fullName evidence="5">Apple domain-containing protein</fullName>
    </recommendedName>
</protein>
<feature type="compositionally biased region" description="Polar residues" evidence="1">
    <location>
        <begin position="23"/>
        <end position="37"/>
    </location>
</feature>
<feature type="compositionally biased region" description="Low complexity" evidence="1">
    <location>
        <begin position="136"/>
        <end position="145"/>
    </location>
</feature>
<feature type="transmembrane region" description="Helical" evidence="2">
    <location>
        <begin position="91"/>
        <end position="114"/>
    </location>
</feature>
<keyword evidence="2" id="KW-0472">Membrane</keyword>
<comment type="caution">
    <text evidence="3">The sequence shown here is derived from an EMBL/GenBank/DDBJ whole genome shotgun (WGS) entry which is preliminary data.</text>
</comment>
<name>A0ABR0FB18_9PEZI</name>
<feature type="region of interest" description="Disordered" evidence="1">
    <location>
        <begin position="1"/>
        <end position="45"/>
    </location>
</feature>
<dbReference type="GeneID" id="87900904"/>